<evidence type="ECO:0000256" key="5">
    <source>
        <dbReference type="SAM" id="MobiDB-lite"/>
    </source>
</evidence>
<dbReference type="EMBL" id="JAUEPS010000031">
    <property type="protein sequence ID" value="KAK0452065.1"/>
    <property type="molecule type" value="Genomic_DNA"/>
</dbReference>
<evidence type="ECO:0000256" key="6">
    <source>
        <dbReference type="SAM" id="Phobius"/>
    </source>
</evidence>
<evidence type="ECO:0000313" key="7">
    <source>
        <dbReference type="EMBL" id="KAK0452065.1"/>
    </source>
</evidence>
<feature type="transmembrane region" description="Helical" evidence="6">
    <location>
        <begin position="347"/>
        <end position="371"/>
    </location>
</feature>
<dbReference type="InterPro" id="IPR004776">
    <property type="entry name" value="Mem_transp_PIN-like"/>
</dbReference>
<dbReference type="PANTHER" id="PTHR31274">
    <property type="entry name" value="PROTEIN ECM3"/>
    <property type="match status" value="1"/>
</dbReference>
<feature type="transmembrane region" description="Helical" evidence="6">
    <location>
        <begin position="470"/>
        <end position="491"/>
    </location>
</feature>
<keyword evidence="4 6" id="KW-0472">Membrane</keyword>
<dbReference type="Proteomes" id="UP001175211">
    <property type="component" value="Unassembled WGS sequence"/>
</dbReference>
<feature type="transmembrane region" description="Helical" evidence="6">
    <location>
        <begin position="431"/>
        <end position="450"/>
    </location>
</feature>
<feature type="transmembrane region" description="Helical" evidence="6">
    <location>
        <begin position="503"/>
        <end position="524"/>
    </location>
</feature>
<gene>
    <name evidence="7" type="ORF">EV420DRAFT_690281</name>
</gene>
<keyword evidence="3 6" id="KW-1133">Transmembrane helix</keyword>
<dbReference type="PANTHER" id="PTHR31274:SF1">
    <property type="entry name" value="AGL149CP"/>
    <property type="match status" value="1"/>
</dbReference>
<feature type="transmembrane region" description="Helical" evidence="6">
    <location>
        <begin position="6"/>
        <end position="30"/>
    </location>
</feature>
<comment type="subcellular location">
    <subcellularLocation>
        <location evidence="1">Membrane</location>
        <topology evidence="1">Multi-pass membrane protein</topology>
    </subcellularLocation>
</comment>
<proteinExistence type="predicted"/>
<feature type="region of interest" description="Disordered" evidence="5">
    <location>
        <begin position="208"/>
        <end position="329"/>
    </location>
</feature>
<keyword evidence="8" id="KW-1185">Reference proteome</keyword>
<feature type="transmembrane region" description="Helical" evidence="6">
    <location>
        <begin position="71"/>
        <end position="91"/>
    </location>
</feature>
<sequence>MGYSAGFLIYSGVMPLLKMFLTIFFGFWLTRKGFFTSAASRGTSQVTMNVALPGLLFSNIVPAFNKQNVSAMGPLFLVAFVYMALGLLFGAFIREFCYVPRNFWAGILMATAMSNWGNLPTAVVLTVTEQKPFDPDTDPQLGVSYVSIFILAYNIIMWIGGAANTLAWDYAPGVPQGDEANVHVSWREKPIAAFFLRLREEKLLAQPKNSDCEKADDEKEADSGKEKVLSVAMGKQPENDLGEMETDPEIQLARRASRLSANSPRPRRPSAGVSTRPRAGSLLPAPNASQSSLKELPDTAVQSLKSSSVTGAQEHGFAEDEEEEKPGRFTSLFPPFLRRTFKPLSSLFTPITMSMYIAIPVSLIPQLKALFVEVDGGPYYHGPDGNPPLTFIINTAEFVGNITVPMALILLGASFARMKIPRPFSKMPLPAMFWVSFCKLALLPVIGILLTQVLTHRGVIPKDALVERFVAMLLSGTPSAVNQLIVTQLYAKDHDLDTLSAFLLLQYIFMFISTATITAIALSLL</sequence>
<feature type="compositionally biased region" description="Polar residues" evidence="5">
    <location>
        <begin position="300"/>
        <end position="311"/>
    </location>
</feature>
<name>A0AA39K025_ARMTA</name>
<feature type="compositionally biased region" description="Basic and acidic residues" evidence="5">
    <location>
        <begin position="210"/>
        <end position="228"/>
    </location>
</feature>
<dbReference type="Pfam" id="PF03547">
    <property type="entry name" value="Mem_trans"/>
    <property type="match status" value="1"/>
</dbReference>
<comment type="caution">
    <text evidence="7">The sequence shown here is derived from an EMBL/GenBank/DDBJ whole genome shotgun (WGS) entry which is preliminary data.</text>
</comment>
<accession>A0AA39K025</accession>
<feature type="transmembrane region" description="Helical" evidence="6">
    <location>
        <begin position="391"/>
        <end position="411"/>
    </location>
</feature>
<reference evidence="7" key="1">
    <citation type="submission" date="2023-06" db="EMBL/GenBank/DDBJ databases">
        <authorList>
            <consortium name="Lawrence Berkeley National Laboratory"/>
            <person name="Ahrendt S."/>
            <person name="Sahu N."/>
            <person name="Indic B."/>
            <person name="Wong-Bajracharya J."/>
            <person name="Merenyi Z."/>
            <person name="Ke H.-M."/>
            <person name="Monk M."/>
            <person name="Kocsube S."/>
            <person name="Drula E."/>
            <person name="Lipzen A."/>
            <person name="Balint B."/>
            <person name="Henrissat B."/>
            <person name="Andreopoulos B."/>
            <person name="Martin F.M."/>
            <person name="Harder C.B."/>
            <person name="Rigling D."/>
            <person name="Ford K.L."/>
            <person name="Foster G.D."/>
            <person name="Pangilinan J."/>
            <person name="Papanicolaou A."/>
            <person name="Barry K."/>
            <person name="LaButti K."/>
            <person name="Viragh M."/>
            <person name="Koriabine M."/>
            <person name="Yan M."/>
            <person name="Riley R."/>
            <person name="Champramary S."/>
            <person name="Plett K.L."/>
            <person name="Tsai I.J."/>
            <person name="Slot J."/>
            <person name="Sipos G."/>
            <person name="Plett J."/>
            <person name="Nagy L.G."/>
            <person name="Grigoriev I.V."/>
        </authorList>
    </citation>
    <scope>NUCLEOTIDE SEQUENCE</scope>
    <source>
        <strain evidence="7">CCBAS 213</strain>
    </source>
</reference>
<feature type="transmembrane region" description="Helical" evidence="6">
    <location>
        <begin position="145"/>
        <end position="167"/>
    </location>
</feature>
<dbReference type="AlphaFoldDB" id="A0AA39K025"/>
<protein>
    <submittedName>
        <fullName evidence="7">Auxin efflux carrier</fullName>
    </submittedName>
</protein>
<evidence type="ECO:0000256" key="3">
    <source>
        <dbReference type="ARBA" id="ARBA00022989"/>
    </source>
</evidence>
<feature type="transmembrane region" description="Helical" evidence="6">
    <location>
        <begin position="103"/>
        <end position="125"/>
    </location>
</feature>
<evidence type="ECO:0000256" key="4">
    <source>
        <dbReference type="ARBA" id="ARBA00023136"/>
    </source>
</evidence>
<evidence type="ECO:0000313" key="8">
    <source>
        <dbReference type="Proteomes" id="UP001175211"/>
    </source>
</evidence>
<dbReference type="GeneID" id="85366642"/>
<evidence type="ECO:0000256" key="2">
    <source>
        <dbReference type="ARBA" id="ARBA00022692"/>
    </source>
</evidence>
<organism evidence="7 8">
    <name type="scientific">Armillaria tabescens</name>
    <name type="common">Ringless honey mushroom</name>
    <name type="synonym">Agaricus tabescens</name>
    <dbReference type="NCBI Taxonomy" id="1929756"/>
    <lineage>
        <taxon>Eukaryota</taxon>
        <taxon>Fungi</taxon>
        <taxon>Dikarya</taxon>
        <taxon>Basidiomycota</taxon>
        <taxon>Agaricomycotina</taxon>
        <taxon>Agaricomycetes</taxon>
        <taxon>Agaricomycetidae</taxon>
        <taxon>Agaricales</taxon>
        <taxon>Marasmiineae</taxon>
        <taxon>Physalacriaceae</taxon>
        <taxon>Desarmillaria</taxon>
    </lineage>
</organism>
<keyword evidence="2 6" id="KW-0812">Transmembrane</keyword>
<dbReference type="GO" id="GO:0055085">
    <property type="term" value="P:transmembrane transport"/>
    <property type="evidence" value="ECO:0007669"/>
    <property type="project" value="InterPro"/>
</dbReference>
<dbReference type="GO" id="GO:0016020">
    <property type="term" value="C:membrane"/>
    <property type="evidence" value="ECO:0007669"/>
    <property type="project" value="UniProtKB-SubCell"/>
</dbReference>
<dbReference type="InterPro" id="IPR040254">
    <property type="entry name" value="Ecm3-like"/>
</dbReference>
<evidence type="ECO:0000256" key="1">
    <source>
        <dbReference type="ARBA" id="ARBA00004141"/>
    </source>
</evidence>
<dbReference type="RefSeq" id="XP_060327899.1">
    <property type="nucleotide sequence ID" value="XM_060483094.1"/>
</dbReference>